<dbReference type="PANTHER" id="PTHR24240">
    <property type="entry name" value="OPSIN"/>
    <property type="match status" value="1"/>
</dbReference>
<dbReference type="Proteomes" id="UP001217089">
    <property type="component" value="Unassembled WGS sequence"/>
</dbReference>
<evidence type="ECO:0000256" key="2">
    <source>
        <dbReference type="ARBA" id="ARBA00022692"/>
    </source>
</evidence>
<dbReference type="Pfam" id="PF00001">
    <property type="entry name" value="7tm_1"/>
    <property type="match status" value="1"/>
</dbReference>
<dbReference type="InterPro" id="IPR017452">
    <property type="entry name" value="GPCR_Rhodpsn_7TM"/>
</dbReference>
<dbReference type="PROSITE" id="PS50262">
    <property type="entry name" value="G_PROTEIN_RECEP_F1_2"/>
    <property type="match status" value="1"/>
</dbReference>
<evidence type="ECO:0000256" key="7">
    <source>
        <dbReference type="ARBA" id="ARBA00023224"/>
    </source>
</evidence>
<evidence type="ECO:0000259" key="9">
    <source>
        <dbReference type="PROSITE" id="PS50262"/>
    </source>
</evidence>
<sequence length="185" mass="21178">MFIYIDKYTLIQNLRNTTNSLVTFLSLCNFLISTLAIPFVAAAAMARNWIFGQIGCEFHGFIVTGLGLTQIGILSVISLERYFIIVRRSNRYTKKCYVLIVSSCVVYGFTCAIFPLFGWNSYSLEAGRLSCSIDWSQGTFNYISYCVFLLVVGLLVPLIIIITAYTYIIRAIVFWFSWWYWFAAS</sequence>
<keyword evidence="7" id="KW-0807">Transducer</keyword>
<keyword evidence="11" id="KW-1185">Reference proteome</keyword>
<dbReference type="EMBL" id="JARBDR010000903">
    <property type="protein sequence ID" value="KAJ8304213.1"/>
    <property type="molecule type" value="Genomic_DNA"/>
</dbReference>
<evidence type="ECO:0000256" key="3">
    <source>
        <dbReference type="ARBA" id="ARBA00022989"/>
    </source>
</evidence>
<reference evidence="10 11" key="1">
    <citation type="submission" date="2022-12" db="EMBL/GenBank/DDBJ databases">
        <title>Chromosome-level genome of Tegillarca granosa.</title>
        <authorList>
            <person name="Kim J."/>
        </authorList>
    </citation>
    <scope>NUCLEOTIDE SEQUENCE [LARGE SCALE GENOMIC DNA]</scope>
    <source>
        <strain evidence="10">Teg-2019</strain>
        <tissue evidence="10">Adductor muscle</tissue>
    </source>
</reference>
<evidence type="ECO:0000256" key="8">
    <source>
        <dbReference type="SAM" id="Phobius"/>
    </source>
</evidence>
<evidence type="ECO:0000313" key="10">
    <source>
        <dbReference type="EMBL" id="KAJ8304213.1"/>
    </source>
</evidence>
<evidence type="ECO:0000256" key="6">
    <source>
        <dbReference type="ARBA" id="ARBA00023170"/>
    </source>
</evidence>
<comment type="subcellular location">
    <subcellularLocation>
        <location evidence="1">Membrane</location>
        <topology evidence="1">Multi-pass membrane protein</topology>
    </subcellularLocation>
</comment>
<keyword evidence="3 8" id="KW-1133">Transmembrane helix</keyword>
<dbReference type="InterPro" id="IPR000276">
    <property type="entry name" value="GPCR_Rhodpsn"/>
</dbReference>
<comment type="caution">
    <text evidence="10">The sequence shown here is derived from an EMBL/GenBank/DDBJ whole genome shotgun (WGS) entry which is preliminary data.</text>
</comment>
<evidence type="ECO:0000256" key="4">
    <source>
        <dbReference type="ARBA" id="ARBA00023040"/>
    </source>
</evidence>
<name>A0ABQ9ELS4_TEGGR</name>
<proteinExistence type="predicted"/>
<gene>
    <name evidence="10" type="ORF">KUTeg_017796</name>
</gene>
<feature type="transmembrane region" description="Helical" evidence="8">
    <location>
        <begin position="167"/>
        <end position="184"/>
    </location>
</feature>
<keyword evidence="6" id="KW-0675">Receptor</keyword>
<evidence type="ECO:0000313" key="11">
    <source>
        <dbReference type="Proteomes" id="UP001217089"/>
    </source>
</evidence>
<dbReference type="PRINTS" id="PR00237">
    <property type="entry name" value="GPCRRHODOPSN"/>
</dbReference>
<keyword evidence="2 8" id="KW-0812">Transmembrane</keyword>
<feature type="transmembrane region" description="Helical" evidence="8">
    <location>
        <begin position="58"/>
        <end position="84"/>
    </location>
</feature>
<feature type="transmembrane region" description="Helical" evidence="8">
    <location>
        <begin position="21"/>
        <end position="46"/>
    </location>
</feature>
<keyword evidence="4" id="KW-0297">G-protein coupled receptor</keyword>
<dbReference type="InterPro" id="IPR050125">
    <property type="entry name" value="GPCR_opsins"/>
</dbReference>
<dbReference type="SUPFAM" id="SSF81321">
    <property type="entry name" value="Family A G protein-coupled receptor-like"/>
    <property type="match status" value="1"/>
</dbReference>
<accession>A0ABQ9ELS4</accession>
<evidence type="ECO:0000256" key="5">
    <source>
        <dbReference type="ARBA" id="ARBA00023136"/>
    </source>
</evidence>
<organism evidence="10 11">
    <name type="scientific">Tegillarca granosa</name>
    <name type="common">Malaysian cockle</name>
    <name type="synonym">Anadara granosa</name>
    <dbReference type="NCBI Taxonomy" id="220873"/>
    <lineage>
        <taxon>Eukaryota</taxon>
        <taxon>Metazoa</taxon>
        <taxon>Spiralia</taxon>
        <taxon>Lophotrochozoa</taxon>
        <taxon>Mollusca</taxon>
        <taxon>Bivalvia</taxon>
        <taxon>Autobranchia</taxon>
        <taxon>Pteriomorphia</taxon>
        <taxon>Arcoida</taxon>
        <taxon>Arcoidea</taxon>
        <taxon>Arcidae</taxon>
        <taxon>Tegillarca</taxon>
    </lineage>
</organism>
<evidence type="ECO:0000256" key="1">
    <source>
        <dbReference type="ARBA" id="ARBA00004141"/>
    </source>
</evidence>
<feature type="domain" description="G-protein coupled receptors family 1 profile" evidence="9">
    <location>
        <begin position="1"/>
        <end position="172"/>
    </location>
</feature>
<feature type="transmembrane region" description="Helical" evidence="8">
    <location>
        <begin position="139"/>
        <end position="160"/>
    </location>
</feature>
<protein>
    <recommendedName>
        <fullName evidence="9">G-protein coupled receptors family 1 profile domain-containing protein</fullName>
    </recommendedName>
</protein>
<feature type="transmembrane region" description="Helical" evidence="8">
    <location>
        <begin position="96"/>
        <end position="119"/>
    </location>
</feature>
<dbReference type="Gene3D" id="1.20.1070.10">
    <property type="entry name" value="Rhodopsin 7-helix transmembrane proteins"/>
    <property type="match status" value="1"/>
</dbReference>
<keyword evidence="5 8" id="KW-0472">Membrane</keyword>